<sequence>MSFLYAALVNKKLIYAVNYQPQKANKLECPKCLGMVRFIKSKGKKPYFKHFSKVSKNDETYEHRQLKQQIYHILNKIYPEVFLEKTISSDKVRPDILIKQKTQKLAIEIQCSPLGEQIHEYRHNYYRQFSIKDIWLVGEKLHLHQRLAKKHIRFLRYQKNLGFHLFELHLNSQKIKLKYHIMRQDLSTKVNYHMQVFGLNSSGINQLIKFVKQDRRIKRYQELPIKWHKNQKELETIKHLAYANGYNFKKLLAECYTSYRQPYFLSSETTEKIKAKIGISNDIVVYLPITLRHLDSKRIEEKKNWQFHELFN</sequence>
<dbReference type="AlphaFoldDB" id="A0A0R2DV89"/>
<dbReference type="InterPro" id="IPR010330">
    <property type="entry name" value="CoiA_nuc"/>
</dbReference>
<reference evidence="2 3" key="1">
    <citation type="journal article" date="2015" name="Genome Announc.">
        <title>Expanding the biotechnology potential of lactobacilli through comparative genomics of 213 strains and associated genera.</title>
        <authorList>
            <person name="Sun Z."/>
            <person name="Harris H.M."/>
            <person name="McCann A."/>
            <person name="Guo C."/>
            <person name="Argimon S."/>
            <person name="Zhang W."/>
            <person name="Yang X."/>
            <person name="Jeffery I.B."/>
            <person name="Cooney J.C."/>
            <person name="Kagawa T.F."/>
            <person name="Liu W."/>
            <person name="Song Y."/>
            <person name="Salvetti E."/>
            <person name="Wrobel A."/>
            <person name="Rasinkangas P."/>
            <person name="Parkhill J."/>
            <person name="Rea M.C."/>
            <person name="O'Sullivan O."/>
            <person name="Ritari J."/>
            <person name="Douillard F.P."/>
            <person name="Paul Ross R."/>
            <person name="Yang R."/>
            <person name="Briner A.E."/>
            <person name="Felis G.E."/>
            <person name="de Vos W.M."/>
            <person name="Barrangou R."/>
            <person name="Klaenhammer T.R."/>
            <person name="Caufield P.W."/>
            <person name="Cui Y."/>
            <person name="Zhang H."/>
            <person name="O'Toole P.W."/>
        </authorList>
    </citation>
    <scope>NUCLEOTIDE SEQUENCE [LARGE SCALE GENOMIC DNA]</scope>
    <source>
        <strain evidence="2 3">DSM 23037</strain>
    </source>
</reference>
<name>A0A0R2DV89_9LACO</name>
<dbReference type="Proteomes" id="UP000051378">
    <property type="component" value="Unassembled WGS sequence"/>
</dbReference>
<dbReference type="PATRIC" id="fig|1423744.4.peg.189"/>
<gene>
    <name evidence="2" type="ORF">FC86_GL000185</name>
</gene>
<keyword evidence="3" id="KW-1185">Reference proteome</keyword>
<accession>A0A0R2DV89</accession>
<comment type="caution">
    <text evidence="2">The sequence shown here is derived from an EMBL/GenBank/DDBJ whole genome shotgun (WGS) entry which is preliminary data.</text>
</comment>
<evidence type="ECO:0000259" key="1">
    <source>
        <dbReference type="Pfam" id="PF06054"/>
    </source>
</evidence>
<dbReference type="Pfam" id="PF06054">
    <property type="entry name" value="CoiA_nuc"/>
    <property type="match status" value="1"/>
</dbReference>
<evidence type="ECO:0000313" key="3">
    <source>
        <dbReference type="Proteomes" id="UP000051378"/>
    </source>
</evidence>
<organism evidence="2 3">
    <name type="scientific">Holzapfeliella floricola DSM 23037 = JCM 16512</name>
    <dbReference type="NCBI Taxonomy" id="1423744"/>
    <lineage>
        <taxon>Bacteria</taxon>
        <taxon>Bacillati</taxon>
        <taxon>Bacillota</taxon>
        <taxon>Bacilli</taxon>
        <taxon>Lactobacillales</taxon>
        <taxon>Lactobacillaceae</taxon>
        <taxon>Holzapfeliella</taxon>
    </lineage>
</organism>
<feature type="domain" description="Competence protein CoiA nuclease-like" evidence="1">
    <location>
        <begin position="59"/>
        <end position="209"/>
    </location>
</feature>
<evidence type="ECO:0000313" key="2">
    <source>
        <dbReference type="EMBL" id="KRN04508.1"/>
    </source>
</evidence>
<protein>
    <recommendedName>
        <fullName evidence="1">Competence protein CoiA nuclease-like domain-containing protein</fullName>
    </recommendedName>
</protein>
<proteinExistence type="predicted"/>
<dbReference type="STRING" id="1423744.FC86_GL000185"/>
<dbReference type="EMBL" id="AYZL01000010">
    <property type="protein sequence ID" value="KRN04508.1"/>
    <property type="molecule type" value="Genomic_DNA"/>
</dbReference>